<organism evidence="3 4">
    <name type="scientific">Oceanispirochaeta crateris</name>
    <dbReference type="NCBI Taxonomy" id="2518645"/>
    <lineage>
        <taxon>Bacteria</taxon>
        <taxon>Pseudomonadati</taxon>
        <taxon>Spirochaetota</taxon>
        <taxon>Spirochaetia</taxon>
        <taxon>Spirochaetales</taxon>
        <taxon>Spirochaetaceae</taxon>
        <taxon>Oceanispirochaeta</taxon>
    </lineage>
</organism>
<sequence>MSIPVFRPSIKRKEMDSVLSCMVSDHIGPGQYSEQLMDEFKQLCAVKSGFLLREYERTIEIAFLVLGLKAGMEIILSPLVPDTYLHIIRKMSLVPVFIDVNPSTAVPDLDEYLDKINDKTGVLLLMGAFGYQWDFSKWEHPEVPVIEDISFNFGSVVSDIPAGHTGDLVIMRLEPNDLITTGGGSALMARSKIHSDALQDEMKNFDETILLSDMNSALGYSQIKEFEKNFELREEIYQLFLSSLRKGKHGYLSGYQDEKTIRSSLPVLVKGNRQEIQKYAQKKNVETSLAFKGCCLEEELGDLIVCPVAETLILNCILFPLYPSLGKTHSETIARILATLP</sequence>
<keyword evidence="3" id="KW-0808">Transferase</keyword>
<dbReference type="Pfam" id="PF01041">
    <property type="entry name" value="DegT_DnrJ_EryC1"/>
    <property type="match status" value="1"/>
</dbReference>
<dbReference type="GO" id="GO:0030170">
    <property type="term" value="F:pyridoxal phosphate binding"/>
    <property type="evidence" value="ECO:0007669"/>
    <property type="project" value="TreeGrafter"/>
</dbReference>
<keyword evidence="4" id="KW-1185">Reference proteome</keyword>
<dbReference type="KEGG" id="ock:EXM22_07930"/>
<dbReference type="OrthoDB" id="357425at2"/>
<dbReference type="InterPro" id="IPR015422">
    <property type="entry name" value="PyrdxlP-dep_Trfase_small"/>
</dbReference>
<comment type="similarity">
    <text evidence="1 2">Belongs to the DegT/DnrJ/EryC1 family.</text>
</comment>
<dbReference type="Gene3D" id="3.90.1150.10">
    <property type="entry name" value="Aspartate Aminotransferase, domain 1"/>
    <property type="match status" value="1"/>
</dbReference>
<dbReference type="AlphaFoldDB" id="A0A5C1QK02"/>
<dbReference type="InterPro" id="IPR015424">
    <property type="entry name" value="PyrdxlP-dep_Trfase"/>
</dbReference>
<dbReference type="Gene3D" id="3.40.640.10">
    <property type="entry name" value="Type I PLP-dependent aspartate aminotransferase-like (Major domain)"/>
    <property type="match status" value="1"/>
</dbReference>
<dbReference type="InterPro" id="IPR000653">
    <property type="entry name" value="DegT/StrS_aminotransferase"/>
</dbReference>
<dbReference type="InterPro" id="IPR015421">
    <property type="entry name" value="PyrdxlP-dep_Trfase_major"/>
</dbReference>
<dbReference type="RefSeq" id="WP_149486001.1">
    <property type="nucleotide sequence ID" value="NZ_CP036150.1"/>
</dbReference>
<keyword evidence="2" id="KW-0663">Pyridoxal phosphate</keyword>
<dbReference type="Proteomes" id="UP000324209">
    <property type="component" value="Chromosome"/>
</dbReference>
<dbReference type="GO" id="GO:0000271">
    <property type="term" value="P:polysaccharide biosynthetic process"/>
    <property type="evidence" value="ECO:0007669"/>
    <property type="project" value="TreeGrafter"/>
</dbReference>
<evidence type="ECO:0000313" key="3">
    <source>
        <dbReference type="EMBL" id="QEN07921.1"/>
    </source>
</evidence>
<evidence type="ECO:0000313" key="4">
    <source>
        <dbReference type="Proteomes" id="UP000324209"/>
    </source>
</evidence>
<accession>A0A5C1QK02</accession>
<dbReference type="GO" id="GO:0008483">
    <property type="term" value="F:transaminase activity"/>
    <property type="evidence" value="ECO:0007669"/>
    <property type="project" value="UniProtKB-KW"/>
</dbReference>
<proteinExistence type="inferred from homology"/>
<dbReference type="PANTHER" id="PTHR30244:SF34">
    <property type="entry name" value="DTDP-4-AMINO-4,6-DIDEOXYGALACTOSE TRANSAMINASE"/>
    <property type="match status" value="1"/>
</dbReference>
<protein>
    <submittedName>
        <fullName evidence="3">DegT/DnrJ/EryC1/StrS aminotransferase family protein</fullName>
    </submittedName>
</protein>
<dbReference type="PANTHER" id="PTHR30244">
    <property type="entry name" value="TRANSAMINASE"/>
    <property type="match status" value="1"/>
</dbReference>
<dbReference type="EMBL" id="CP036150">
    <property type="protein sequence ID" value="QEN07921.1"/>
    <property type="molecule type" value="Genomic_DNA"/>
</dbReference>
<reference evidence="3 4" key="1">
    <citation type="submission" date="2019-02" db="EMBL/GenBank/DDBJ databases">
        <title>Complete Genome Sequence and Methylome Analysis of free living Spirochaetas.</title>
        <authorList>
            <person name="Fomenkov A."/>
            <person name="Dubinina G."/>
            <person name="Leshcheva N."/>
            <person name="Mikheeva N."/>
            <person name="Grabovich M."/>
            <person name="Vincze T."/>
            <person name="Roberts R.J."/>
        </authorList>
    </citation>
    <scope>NUCLEOTIDE SEQUENCE [LARGE SCALE GENOMIC DNA]</scope>
    <source>
        <strain evidence="3 4">K2</strain>
    </source>
</reference>
<evidence type="ECO:0000256" key="1">
    <source>
        <dbReference type="ARBA" id="ARBA00037999"/>
    </source>
</evidence>
<gene>
    <name evidence="3" type="ORF">EXM22_07930</name>
</gene>
<evidence type="ECO:0000256" key="2">
    <source>
        <dbReference type="RuleBase" id="RU004508"/>
    </source>
</evidence>
<name>A0A5C1QK02_9SPIO</name>
<dbReference type="SUPFAM" id="SSF53383">
    <property type="entry name" value="PLP-dependent transferases"/>
    <property type="match status" value="1"/>
</dbReference>
<keyword evidence="3" id="KW-0032">Aminotransferase</keyword>